<dbReference type="PANTHER" id="PTHR31126:SF10">
    <property type="entry name" value="PROTEIN PHOSPHATASE, PUTATIVE (AFU_ORTHOLOGUE AFUA_6G06650)-RELATED"/>
    <property type="match status" value="1"/>
</dbReference>
<dbReference type="InterPro" id="IPR000387">
    <property type="entry name" value="Tyr_Pase_dom"/>
</dbReference>
<keyword evidence="3" id="KW-1185">Reference proteome</keyword>
<reference evidence="2 3" key="1">
    <citation type="submission" date="2023-11" db="EMBL/GenBank/DDBJ databases">
        <title>An acidophilic fungus is an integral part of prey digestion in a carnivorous sundew plant.</title>
        <authorList>
            <person name="Tsai I.J."/>
        </authorList>
    </citation>
    <scope>NUCLEOTIDE SEQUENCE [LARGE SCALE GENOMIC DNA]</scope>
    <source>
        <strain evidence="2">169a</strain>
    </source>
</reference>
<dbReference type="AlphaFoldDB" id="A0AAQ3RAC7"/>
<gene>
    <name evidence="2" type="ORF">R9X50_00399000</name>
</gene>
<dbReference type="GO" id="GO:0004721">
    <property type="term" value="F:phosphoprotein phosphatase activity"/>
    <property type="evidence" value="ECO:0007669"/>
    <property type="project" value="InterPro"/>
</dbReference>
<evidence type="ECO:0000313" key="2">
    <source>
        <dbReference type="EMBL" id="WPH01155.1"/>
    </source>
</evidence>
<dbReference type="PANTHER" id="PTHR31126">
    <property type="entry name" value="TYROSINE-PROTEIN PHOSPHATASE"/>
    <property type="match status" value="1"/>
</dbReference>
<dbReference type="SUPFAM" id="SSF52799">
    <property type="entry name" value="(Phosphotyrosine protein) phosphatases II"/>
    <property type="match status" value="1"/>
</dbReference>
<evidence type="ECO:0000259" key="1">
    <source>
        <dbReference type="PROSITE" id="PS50056"/>
    </source>
</evidence>
<dbReference type="PROSITE" id="PS50056">
    <property type="entry name" value="TYR_PHOSPHATASE_2"/>
    <property type="match status" value="1"/>
</dbReference>
<organism evidence="2 3">
    <name type="scientific">Acrodontium crateriforme</name>
    <dbReference type="NCBI Taxonomy" id="150365"/>
    <lineage>
        <taxon>Eukaryota</taxon>
        <taxon>Fungi</taxon>
        <taxon>Dikarya</taxon>
        <taxon>Ascomycota</taxon>
        <taxon>Pezizomycotina</taxon>
        <taxon>Dothideomycetes</taxon>
        <taxon>Dothideomycetidae</taxon>
        <taxon>Mycosphaerellales</taxon>
        <taxon>Teratosphaeriaceae</taxon>
        <taxon>Acrodontium</taxon>
    </lineage>
</organism>
<dbReference type="Gene3D" id="3.90.190.10">
    <property type="entry name" value="Protein tyrosine phosphatase superfamily"/>
    <property type="match status" value="1"/>
</dbReference>
<dbReference type="InterPro" id="IPR026893">
    <property type="entry name" value="Tyr/Ser_Pase_IphP-type"/>
</dbReference>
<name>A0AAQ3RAC7_9PEZI</name>
<dbReference type="EMBL" id="CP138584">
    <property type="protein sequence ID" value="WPH01155.1"/>
    <property type="molecule type" value="Genomic_DNA"/>
</dbReference>
<dbReference type="PROSITE" id="PS00383">
    <property type="entry name" value="TYR_PHOSPHATASE_1"/>
    <property type="match status" value="1"/>
</dbReference>
<proteinExistence type="predicted"/>
<evidence type="ECO:0000313" key="3">
    <source>
        <dbReference type="Proteomes" id="UP001303373"/>
    </source>
</evidence>
<dbReference type="Proteomes" id="UP001303373">
    <property type="component" value="Chromosome 5"/>
</dbReference>
<feature type="domain" description="Tyrosine specific protein phosphatases" evidence="1">
    <location>
        <begin position="164"/>
        <end position="233"/>
    </location>
</feature>
<sequence>MASPATTTTAVAFDKILNFRDVGAFVNATDNKTLLRTGLFYRSARLDSATPADQHKLIKQYGVNTVIDLRTPTEHIEARKEYATTGASTLDPKYPLHIQGLTYRHVNFNGSAYSSALIKQLSYWHAAKLAGLYVFGFRKEAISVLGTNVMAARGLAGLAEDSLEHCTAEVKAVFDVLADDSAYPVIVHCTQGKDRTGLITLLVLLTLGVPIDVIEKDYRKSEPELEPERAEKLVGIRSIGLPDTFADCPADWVTSVHGFITDTYGSAEEYLIKCGVTEEQITALKNKLSA</sequence>
<protein>
    <recommendedName>
        <fullName evidence="1">Tyrosine specific protein phosphatases domain-containing protein</fullName>
    </recommendedName>
</protein>
<dbReference type="InterPro" id="IPR029021">
    <property type="entry name" value="Prot-tyrosine_phosphatase-like"/>
</dbReference>
<accession>A0AAQ3RAC7</accession>
<dbReference type="Pfam" id="PF13350">
    <property type="entry name" value="Y_phosphatase3"/>
    <property type="match status" value="1"/>
</dbReference>
<dbReference type="InterPro" id="IPR016130">
    <property type="entry name" value="Tyr_Pase_AS"/>
</dbReference>